<dbReference type="EMBL" id="CAJOBD010000438">
    <property type="protein sequence ID" value="CAF3668747.1"/>
    <property type="molecule type" value="Genomic_DNA"/>
</dbReference>
<evidence type="ECO:0000259" key="10">
    <source>
        <dbReference type="PROSITE" id="PS51633"/>
    </source>
</evidence>
<evidence type="ECO:0000256" key="2">
    <source>
        <dbReference type="ARBA" id="ARBA00022603"/>
    </source>
</evidence>
<evidence type="ECO:0000256" key="7">
    <source>
        <dbReference type="ARBA" id="ARBA00048568"/>
    </source>
</evidence>
<dbReference type="SUPFAM" id="SSF82199">
    <property type="entry name" value="SET domain"/>
    <property type="match status" value="1"/>
</dbReference>
<keyword evidence="6" id="KW-0804">Transcription</keyword>
<evidence type="ECO:0000256" key="5">
    <source>
        <dbReference type="ARBA" id="ARBA00023015"/>
    </source>
</evidence>
<dbReference type="Pfam" id="PF00856">
    <property type="entry name" value="SET"/>
    <property type="match status" value="1"/>
</dbReference>
<reference evidence="11" key="1">
    <citation type="submission" date="2021-02" db="EMBL/GenBank/DDBJ databases">
        <authorList>
            <person name="Nowell W R."/>
        </authorList>
    </citation>
    <scope>NUCLEOTIDE SEQUENCE</scope>
</reference>
<protein>
    <recommendedName>
        <fullName evidence="1">[histone H3]-lysine(27) N-trimethyltransferase</fullName>
        <ecNumber evidence="1">2.1.1.356</ecNumber>
    </recommendedName>
</protein>
<evidence type="ECO:0000256" key="8">
    <source>
        <dbReference type="SAM" id="MobiDB-lite"/>
    </source>
</evidence>
<name>A0A814EFX6_9BILA</name>
<dbReference type="GO" id="GO:0003682">
    <property type="term" value="F:chromatin binding"/>
    <property type="evidence" value="ECO:0007669"/>
    <property type="project" value="TreeGrafter"/>
</dbReference>
<gene>
    <name evidence="12" type="ORF">JBS370_LOCUS7391</name>
    <name evidence="11" type="ORF">ZHD862_LOCUS10809</name>
</gene>
<dbReference type="Proteomes" id="UP000663836">
    <property type="component" value="Unassembled WGS sequence"/>
</dbReference>
<dbReference type="GO" id="GO:0032259">
    <property type="term" value="P:methylation"/>
    <property type="evidence" value="ECO:0007669"/>
    <property type="project" value="UniProtKB-KW"/>
</dbReference>
<keyword evidence="5" id="KW-0805">Transcription regulation</keyword>
<accession>A0A814EFX6</accession>
<evidence type="ECO:0000256" key="3">
    <source>
        <dbReference type="ARBA" id="ARBA00022679"/>
    </source>
</evidence>
<keyword evidence="3" id="KW-0808">Transferase</keyword>
<feature type="region of interest" description="Disordered" evidence="8">
    <location>
        <begin position="308"/>
        <end position="346"/>
    </location>
</feature>
<dbReference type="GO" id="GO:0031507">
    <property type="term" value="P:heterochromatin formation"/>
    <property type="evidence" value="ECO:0007669"/>
    <property type="project" value="TreeGrafter"/>
</dbReference>
<feature type="domain" description="SET" evidence="9">
    <location>
        <begin position="703"/>
        <end position="819"/>
    </location>
</feature>
<evidence type="ECO:0000313" key="13">
    <source>
        <dbReference type="Proteomes" id="UP000663864"/>
    </source>
</evidence>
<evidence type="ECO:0000256" key="1">
    <source>
        <dbReference type="ARBA" id="ARBA00012186"/>
    </source>
</evidence>
<dbReference type="InterPro" id="IPR041355">
    <property type="entry name" value="Pre-SET_CXC"/>
</dbReference>
<dbReference type="EMBL" id="CAJNOT010000394">
    <property type="protein sequence ID" value="CAF0967162.1"/>
    <property type="molecule type" value="Genomic_DNA"/>
</dbReference>
<dbReference type="PROSITE" id="PS51633">
    <property type="entry name" value="CXC"/>
    <property type="match status" value="1"/>
</dbReference>
<feature type="domain" description="CXC" evidence="10">
    <location>
        <begin position="509"/>
        <end position="614"/>
    </location>
</feature>
<proteinExistence type="predicted"/>
<evidence type="ECO:0000256" key="6">
    <source>
        <dbReference type="ARBA" id="ARBA00023163"/>
    </source>
</evidence>
<dbReference type="PANTHER" id="PTHR45747">
    <property type="entry name" value="HISTONE-LYSINE N-METHYLTRANSFERASE E(Z)"/>
    <property type="match status" value="1"/>
</dbReference>
<dbReference type="PROSITE" id="PS50280">
    <property type="entry name" value="SET"/>
    <property type="match status" value="1"/>
</dbReference>
<keyword evidence="4" id="KW-0949">S-adenosyl-L-methionine</keyword>
<comment type="catalytic activity">
    <reaction evidence="7">
        <text>L-lysyl(27)-[histone H3] + 3 S-adenosyl-L-methionine = N(6),N(6),N(6)-trimethyl-L-lysyl(27)-[histone H3] + 3 S-adenosyl-L-homocysteine + 3 H(+)</text>
        <dbReference type="Rhea" id="RHEA:60292"/>
        <dbReference type="Rhea" id="RHEA-COMP:15535"/>
        <dbReference type="Rhea" id="RHEA-COMP:15548"/>
        <dbReference type="ChEBI" id="CHEBI:15378"/>
        <dbReference type="ChEBI" id="CHEBI:29969"/>
        <dbReference type="ChEBI" id="CHEBI:57856"/>
        <dbReference type="ChEBI" id="CHEBI:59789"/>
        <dbReference type="ChEBI" id="CHEBI:61961"/>
        <dbReference type="EC" id="2.1.1.356"/>
    </reaction>
</comment>
<dbReference type="GO" id="GO:0005634">
    <property type="term" value="C:nucleus"/>
    <property type="evidence" value="ECO:0007669"/>
    <property type="project" value="TreeGrafter"/>
</dbReference>
<dbReference type="Pfam" id="PF18264">
    <property type="entry name" value="preSET_CXC"/>
    <property type="match status" value="1"/>
</dbReference>
<sequence>MRETRKSNNLSQQQLLNDKKLDVLRQAVEHEYTKLYRQTYKAAQKAARHILRHVVQRPPPCQITISIPESIIESKTTNHDDNIRTMSVIISDGANQKSQKYSTITTILPSVSSVRELISYVPTMKNIATRGDLTGIPYLGDKFDHEDQELIDSISGEPLIQNKTTLRKNKLDEHLLETLYQFIRSNKAWKTYTNEQIIDAIIYYHRDSTSRTRLIRFANQYELSSNDNHRHHANIDTCDTIDINIDNLIIKSWCSQFCPRCYIYNCLLHTEKSSHLPLPKQFFIANDNQSSPCCSTCYKHEREHLKRSLSPSSYTNEQQHNYSQTNISTSSEANENVKKRQRKSTSLNHISSPNKLIFSHNENLHNDLYFDHHFQLLENQKKLSSQQLLTRIENHMIHQYSNSLCQELDQQQNNLANNWTLTDRSLFRLFYFIFDGDLCLINHLFNDHRTCQDIYQQFILDAKFFSEHISSKHGLTFSIREPYRRKMLEGATRAFLFHIKKHGNNNNNNNNSNINNNNKSTTLKPAYQPCLHEGPCISSNHNCSCMQNGTYCEKYCNCSIDCPHRFPGCTCKGSCLLNNCLCCAEGRECDPDLCHKCGASLFLDPMDNFNSIIKSEPEITTTTITGRKTSSSLSRRNTRTKINENLPARQHSLRSCRIVEPSYKLVRNQTKRTNSRASLNSNTTSTMPMVTCANISIQRKLYKQILITESDVAGYGAFLGSPIAYPGDLIGEYTGEIISEEEADRRGRLYDKQACSYLFNLDTKRCVDARQFGNKIRFANHSSKPNCVPKIKLVNGDYRIGIYAKQIIFQGDELFFEYMYDAHHRQQFVNNERIDELEQDGLTIVKRFGENSMLVRPSHD</sequence>
<dbReference type="CDD" id="cd10519">
    <property type="entry name" value="SET_EZH"/>
    <property type="match status" value="1"/>
</dbReference>
<comment type="caution">
    <text evidence="11">The sequence shown here is derived from an EMBL/GenBank/DDBJ whole genome shotgun (WGS) entry which is preliminary data.</text>
</comment>
<evidence type="ECO:0000256" key="4">
    <source>
        <dbReference type="ARBA" id="ARBA00022691"/>
    </source>
</evidence>
<dbReference type="Gene3D" id="2.170.270.10">
    <property type="entry name" value="SET domain"/>
    <property type="match status" value="1"/>
</dbReference>
<feature type="compositionally biased region" description="Polar residues" evidence="8">
    <location>
        <begin position="309"/>
        <end position="334"/>
    </location>
</feature>
<dbReference type="InterPro" id="IPR026489">
    <property type="entry name" value="CXC_dom"/>
</dbReference>
<dbReference type="GO" id="GO:0140951">
    <property type="term" value="F:histone H3K27 trimethyltransferase activity"/>
    <property type="evidence" value="ECO:0007669"/>
    <property type="project" value="UniProtKB-EC"/>
</dbReference>
<keyword evidence="2" id="KW-0489">Methyltransferase</keyword>
<evidence type="ECO:0000313" key="12">
    <source>
        <dbReference type="EMBL" id="CAF3668747.1"/>
    </source>
</evidence>
<dbReference type="EC" id="2.1.1.356" evidence="1"/>
<dbReference type="AlphaFoldDB" id="A0A814EFX6"/>
<dbReference type="InterPro" id="IPR045318">
    <property type="entry name" value="EZH1/2-like"/>
</dbReference>
<dbReference type="PANTHER" id="PTHR45747:SF4">
    <property type="entry name" value="HISTONE-LYSINE N-METHYLTRANSFERASE E(Z)"/>
    <property type="match status" value="1"/>
</dbReference>
<dbReference type="InterPro" id="IPR001214">
    <property type="entry name" value="SET_dom"/>
</dbReference>
<dbReference type="Proteomes" id="UP000663864">
    <property type="component" value="Unassembled WGS sequence"/>
</dbReference>
<evidence type="ECO:0000313" key="11">
    <source>
        <dbReference type="EMBL" id="CAF0967162.1"/>
    </source>
</evidence>
<dbReference type="InterPro" id="IPR046341">
    <property type="entry name" value="SET_dom_sf"/>
</dbReference>
<organism evidence="11 13">
    <name type="scientific">Rotaria sordida</name>
    <dbReference type="NCBI Taxonomy" id="392033"/>
    <lineage>
        <taxon>Eukaryota</taxon>
        <taxon>Metazoa</taxon>
        <taxon>Spiralia</taxon>
        <taxon>Gnathifera</taxon>
        <taxon>Rotifera</taxon>
        <taxon>Eurotatoria</taxon>
        <taxon>Bdelloidea</taxon>
        <taxon>Philodinida</taxon>
        <taxon>Philodinidae</taxon>
        <taxon>Rotaria</taxon>
    </lineage>
</organism>
<evidence type="ECO:0000259" key="9">
    <source>
        <dbReference type="PROSITE" id="PS50280"/>
    </source>
</evidence>
<dbReference type="SMART" id="SM00317">
    <property type="entry name" value="SET"/>
    <property type="match status" value="1"/>
</dbReference>